<evidence type="ECO:0000313" key="2">
    <source>
        <dbReference type="Proteomes" id="UP000067626"/>
    </source>
</evidence>
<keyword evidence="2" id="KW-1185">Reference proteome</keyword>
<dbReference type="AlphaFoldDB" id="A0A0K1EBY4"/>
<reference evidence="1 2" key="1">
    <citation type="submission" date="2015-07" db="EMBL/GenBank/DDBJ databases">
        <title>Genome analysis of myxobacterium Chondromyces crocatus Cm c5 reveals a high potential for natural compound synthesis and the genetic basis for the loss of fruiting body formation.</title>
        <authorList>
            <person name="Zaburannyi N."/>
            <person name="Bunk B."/>
            <person name="Maier J."/>
            <person name="Overmann J."/>
            <person name="Mueller R."/>
        </authorList>
    </citation>
    <scope>NUCLEOTIDE SEQUENCE [LARGE SCALE GENOMIC DNA]</scope>
    <source>
        <strain evidence="1 2">Cm c5</strain>
    </source>
</reference>
<dbReference type="STRING" id="52.CMC5_025470"/>
<gene>
    <name evidence="1" type="ORF">CMC5_025470</name>
</gene>
<sequence length="78" mass="8576">MLGGIALLGVLALISKAIADYGFEKLFIGTVDRLREKGTSLDEIRRKIQGYPISRELKLKILDHLNGLEGPEDQATPV</sequence>
<dbReference type="KEGG" id="ccro:CMC5_025470"/>
<dbReference type="Proteomes" id="UP000067626">
    <property type="component" value="Chromosome"/>
</dbReference>
<accession>A0A0K1EBY4</accession>
<organism evidence="1 2">
    <name type="scientific">Chondromyces crocatus</name>
    <dbReference type="NCBI Taxonomy" id="52"/>
    <lineage>
        <taxon>Bacteria</taxon>
        <taxon>Pseudomonadati</taxon>
        <taxon>Myxococcota</taxon>
        <taxon>Polyangia</taxon>
        <taxon>Polyangiales</taxon>
        <taxon>Polyangiaceae</taxon>
        <taxon>Chondromyces</taxon>
    </lineage>
</organism>
<protein>
    <submittedName>
        <fullName evidence="1">Uncharacterized protein</fullName>
    </submittedName>
</protein>
<dbReference type="RefSeq" id="WP_050430627.1">
    <property type="nucleotide sequence ID" value="NZ_CP012159.1"/>
</dbReference>
<name>A0A0K1EBY4_CHOCO</name>
<proteinExistence type="predicted"/>
<dbReference type="EMBL" id="CP012159">
    <property type="protein sequence ID" value="AKT38401.1"/>
    <property type="molecule type" value="Genomic_DNA"/>
</dbReference>
<dbReference type="OrthoDB" id="583732at2"/>
<evidence type="ECO:0000313" key="1">
    <source>
        <dbReference type="EMBL" id="AKT38401.1"/>
    </source>
</evidence>